<dbReference type="GO" id="GO:0019843">
    <property type="term" value="F:rRNA binding"/>
    <property type="evidence" value="ECO:0007669"/>
    <property type="project" value="UniProtKB-UniRule"/>
</dbReference>
<dbReference type="AlphaFoldDB" id="A0A8T3UQR4"/>
<sequence length="87" mass="9871">MEKRIKNILSLRGGEKAMRLMQQENKLSFIVKKGTNKIELKKEIEAVFSVKIESINVINRMDGDKVAIVKLNKENNAMDLATQLGLI</sequence>
<organism evidence="5 6">
    <name type="scientific">Candidatus Acidifodinimicrobium mancum</name>
    <dbReference type="NCBI Taxonomy" id="2898728"/>
    <lineage>
        <taxon>Archaea</taxon>
        <taxon>Candidatus Parvarchaeota</taxon>
        <taxon>Candidatus Acidifodinimicrobiaceae</taxon>
        <taxon>Candidatus Acidifodinimicrobium</taxon>
    </lineage>
</organism>
<keyword evidence="2 4" id="KW-0689">Ribosomal protein</keyword>
<dbReference type="SUPFAM" id="SSF54189">
    <property type="entry name" value="Ribosomal proteins S24e, L23 and L15e"/>
    <property type="match status" value="1"/>
</dbReference>
<comment type="caution">
    <text evidence="5">The sequence shown here is derived from an EMBL/GenBank/DDBJ whole genome shotgun (WGS) entry which is preliminary data.</text>
</comment>
<dbReference type="EMBL" id="JADFAQ010000033">
    <property type="protein sequence ID" value="MBE5728232.1"/>
    <property type="molecule type" value="Genomic_DNA"/>
</dbReference>
<dbReference type="GO" id="GO:0003735">
    <property type="term" value="F:structural constituent of ribosome"/>
    <property type="evidence" value="ECO:0007669"/>
    <property type="project" value="InterPro"/>
</dbReference>
<dbReference type="HAMAP" id="MF_01369_A">
    <property type="entry name" value="Ribosomal_uL23_A"/>
    <property type="match status" value="1"/>
</dbReference>
<dbReference type="Gene3D" id="3.30.70.330">
    <property type="match status" value="1"/>
</dbReference>
<dbReference type="PANTHER" id="PTHR11620">
    <property type="entry name" value="60S RIBOSOMAL PROTEIN L23A"/>
    <property type="match status" value="1"/>
</dbReference>
<comment type="similarity">
    <text evidence="1 4">Belongs to the universal ribosomal protein uL23 family.</text>
</comment>
<keyword evidence="4" id="KW-0694">RNA-binding</keyword>
<name>A0A8T3UQR4_9ARCH</name>
<evidence type="ECO:0000313" key="5">
    <source>
        <dbReference type="EMBL" id="MBE5728232.1"/>
    </source>
</evidence>
<comment type="subunit">
    <text evidence="4">Part of the 50S ribosomal subunit. Contacts protein L29.</text>
</comment>
<gene>
    <name evidence="4" type="primary">rpl23</name>
    <name evidence="5" type="ORF">IHE50_02345</name>
</gene>
<keyword evidence="4" id="KW-0699">rRNA-binding</keyword>
<evidence type="ECO:0000256" key="3">
    <source>
        <dbReference type="ARBA" id="ARBA00023274"/>
    </source>
</evidence>
<dbReference type="Pfam" id="PF00276">
    <property type="entry name" value="Ribosomal_L23"/>
    <property type="match status" value="1"/>
</dbReference>
<evidence type="ECO:0000256" key="1">
    <source>
        <dbReference type="ARBA" id="ARBA00006700"/>
    </source>
</evidence>
<dbReference type="Proteomes" id="UP000763484">
    <property type="component" value="Unassembled WGS sequence"/>
</dbReference>
<dbReference type="InterPro" id="IPR012677">
    <property type="entry name" value="Nucleotide-bd_a/b_plait_sf"/>
</dbReference>
<dbReference type="GO" id="GO:0005840">
    <property type="term" value="C:ribosome"/>
    <property type="evidence" value="ECO:0007669"/>
    <property type="project" value="UniProtKB-KW"/>
</dbReference>
<reference evidence="5 6" key="1">
    <citation type="submission" date="2020-09" db="EMBL/GenBank/DDBJ databases">
        <title>Genomic characterization of a novel Parvarchaeota family in acid mine drainage sediments.</title>
        <authorList>
            <person name="Luo Z.-H."/>
        </authorList>
    </citation>
    <scope>NUCLEOTIDE SEQUENCE [LARGE SCALE GENOMIC DNA]</scope>
    <source>
        <strain evidence="5">TL1-5_bins.178</strain>
    </source>
</reference>
<accession>A0A8T3UQR4</accession>
<evidence type="ECO:0000256" key="2">
    <source>
        <dbReference type="ARBA" id="ARBA00022980"/>
    </source>
</evidence>
<evidence type="ECO:0000313" key="6">
    <source>
        <dbReference type="Proteomes" id="UP000763484"/>
    </source>
</evidence>
<keyword evidence="3 4" id="KW-0687">Ribonucleoprotein</keyword>
<proteinExistence type="inferred from homology"/>
<dbReference type="GO" id="GO:0006412">
    <property type="term" value="P:translation"/>
    <property type="evidence" value="ECO:0007669"/>
    <property type="project" value="UniProtKB-UniRule"/>
</dbReference>
<dbReference type="GO" id="GO:1990904">
    <property type="term" value="C:ribonucleoprotein complex"/>
    <property type="evidence" value="ECO:0007669"/>
    <property type="project" value="UniProtKB-KW"/>
</dbReference>
<dbReference type="InterPro" id="IPR013025">
    <property type="entry name" value="Ribosomal_uL23-like"/>
</dbReference>
<protein>
    <recommendedName>
        <fullName evidence="4">Large ribosomal subunit protein uL23</fullName>
    </recommendedName>
</protein>
<dbReference type="InterPro" id="IPR012678">
    <property type="entry name" value="Ribosomal_uL23/eL15/eS24_sf"/>
</dbReference>
<evidence type="ECO:0000256" key="4">
    <source>
        <dbReference type="HAMAP-Rule" id="MF_01369"/>
    </source>
</evidence>
<comment type="function">
    <text evidence="4">Binds to 23S rRNA. One of the proteins that surrounds the polypeptide exit tunnel on the outside of the ribosome.</text>
</comment>
<dbReference type="NCBIfam" id="NF011118">
    <property type="entry name" value="PRK14548.1"/>
    <property type="match status" value="1"/>
</dbReference>